<dbReference type="EMBL" id="AAVT01000013">
    <property type="protein sequence ID" value="EAW29882.1"/>
    <property type="molecule type" value="Genomic_DNA"/>
</dbReference>
<dbReference type="GO" id="GO:0004658">
    <property type="term" value="F:propionyl-CoA carboxylase activity"/>
    <property type="evidence" value="ECO:0007669"/>
    <property type="project" value="TreeGrafter"/>
</dbReference>
<dbReference type="PANTHER" id="PTHR43842">
    <property type="entry name" value="PROPIONYL-COA CARBOXYLASE BETA CHAIN"/>
    <property type="match status" value="1"/>
</dbReference>
<dbReference type="PROSITE" id="PS50989">
    <property type="entry name" value="COA_CT_CTER"/>
    <property type="match status" value="1"/>
</dbReference>
<dbReference type="eggNOG" id="COG4799">
    <property type="taxonomic scope" value="Bacteria"/>
</dbReference>
<dbReference type="PANTHER" id="PTHR43842:SF2">
    <property type="entry name" value="PROPIONYL-COA CARBOXYLASE BETA CHAIN, MITOCHONDRIAL"/>
    <property type="match status" value="1"/>
</dbReference>
<dbReference type="InterPro" id="IPR011763">
    <property type="entry name" value="COA_CT_C"/>
</dbReference>
<dbReference type="InterPro" id="IPR029045">
    <property type="entry name" value="ClpP/crotonase-like_dom_sf"/>
</dbReference>
<dbReference type="OrthoDB" id="9803706at2"/>
<feature type="domain" description="CoA carboxyltransferase C-terminal" evidence="3">
    <location>
        <begin position="271"/>
        <end position="509"/>
    </location>
</feature>
<sequence>MSWREEVEELERRRKMARQQGGDESVQRHHQRGKLSIRERIDNFLDHHSFREQGKIAGGATLDDDSKAVSFSPANYVLGVGRVNNRFTAVGGEDFTLKGGSPNGAGLRRSIYAENLAVQHKIPLVRFLEGGGGSVGGTPPDPKQPRTVGTPVYQKNRMKIIGEALGLVPVASAALGPVAGFPAGRLVASHFSVMTKDTAQVMIAGPAVVERALNSPITKDELGGAHVHLRSGVVHNLAVDEYDAFRQIRQFLSYMPQNVGELTPRIPCSDPVDRQDERLLSVIPKDRTQTFEMRDVIHSIVDRGSFFEVSQQFGLGQITGYARINGQSVGVTGNDCRFFAGAMTADGAQKVRRFIEICDTFHLPIINLVDEPGFMIGPDSESQGTIMHGMSTVLAAVQSVVPWASVMVRKSYGVAGAAHYSDQGYVLTWPSVDAGALPIEGGVAVAFRRQIAEADDPEAFRKKMEDEFAKGRNPYISAESFAVHDLIDPRETRPYLCDWVELIQSQLPDLIGPVGFTYRP</sequence>
<comment type="caution">
    <text evidence="4">The sequence shown here is derived from an EMBL/GenBank/DDBJ whole genome shotgun (WGS) entry which is preliminary data.</text>
</comment>
<dbReference type="Proteomes" id="UP000004931">
    <property type="component" value="Unassembled WGS sequence"/>
</dbReference>
<dbReference type="InterPro" id="IPR051047">
    <property type="entry name" value="AccD/PCCB"/>
</dbReference>
<dbReference type="Pfam" id="PF01039">
    <property type="entry name" value="Carboxyl_trans"/>
    <property type="match status" value="1"/>
</dbReference>
<evidence type="ECO:0000256" key="1">
    <source>
        <dbReference type="SAM" id="MobiDB-lite"/>
    </source>
</evidence>
<gene>
    <name evidence="4" type="ORF">GP2143_11804</name>
</gene>
<dbReference type="InterPro" id="IPR034733">
    <property type="entry name" value="AcCoA_carboxyl_beta"/>
</dbReference>
<keyword evidence="5" id="KW-1185">Reference proteome</keyword>
<dbReference type="STRING" id="247633.GP2143_11804"/>
<organism evidence="4 5">
    <name type="scientific">marine gamma proteobacterium HTCC2143</name>
    <dbReference type="NCBI Taxonomy" id="247633"/>
    <lineage>
        <taxon>Bacteria</taxon>
        <taxon>Pseudomonadati</taxon>
        <taxon>Pseudomonadota</taxon>
        <taxon>Gammaproteobacteria</taxon>
        <taxon>Cellvibrionales</taxon>
        <taxon>Spongiibacteraceae</taxon>
        <taxon>BD1-7 clade</taxon>
    </lineage>
</organism>
<proteinExistence type="predicted"/>
<evidence type="ECO:0000259" key="2">
    <source>
        <dbReference type="PROSITE" id="PS50980"/>
    </source>
</evidence>
<accession>A0YH07</accession>
<protein>
    <submittedName>
        <fullName evidence="4">Propionyl-CoA carboxylase, putative</fullName>
    </submittedName>
</protein>
<dbReference type="AlphaFoldDB" id="A0YH07"/>
<evidence type="ECO:0000313" key="5">
    <source>
        <dbReference type="Proteomes" id="UP000004931"/>
    </source>
</evidence>
<name>A0YH07_9GAMM</name>
<evidence type="ECO:0000313" key="4">
    <source>
        <dbReference type="EMBL" id="EAW29882.1"/>
    </source>
</evidence>
<feature type="domain" description="CoA carboxyltransferase N-terminal" evidence="2">
    <location>
        <begin position="1"/>
        <end position="267"/>
    </location>
</feature>
<dbReference type="PROSITE" id="PS50980">
    <property type="entry name" value="COA_CT_NTER"/>
    <property type="match status" value="1"/>
</dbReference>
<dbReference type="Gene3D" id="3.90.226.10">
    <property type="entry name" value="2-enoyl-CoA Hydratase, Chain A, domain 1"/>
    <property type="match status" value="2"/>
</dbReference>
<feature type="region of interest" description="Disordered" evidence="1">
    <location>
        <begin position="13"/>
        <end position="33"/>
    </location>
</feature>
<dbReference type="SUPFAM" id="SSF52096">
    <property type="entry name" value="ClpP/crotonase"/>
    <property type="match status" value="2"/>
</dbReference>
<reference evidence="4 5" key="1">
    <citation type="journal article" date="2010" name="J. Bacteriol.">
        <title>Genome sequence of the oligotrophic marine Gammaproteobacterium HTCC2143, isolated from the Oregon Coast.</title>
        <authorList>
            <person name="Oh H.M."/>
            <person name="Kang I."/>
            <person name="Ferriera S."/>
            <person name="Giovannoni S.J."/>
            <person name="Cho J.C."/>
        </authorList>
    </citation>
    <scope>NUCLEOTIDE SEQUENCE [LARGE SCALE GENOMIC DNA]</scope>
    <source>
        <strain evidence="4 5">HTCC2143</strain>
    </source>
</reference>
<evidence type="ECO:0000259" key="3">
    <source>
        <dbReference type="PROSITE" id="PS50989"/>
    </source>
</evidence>
<dbReference type="InterPro" id="IPR011762">
    <property type="entry name" value="COA_CT_N"/>
</dbReference>